<evidence type="ECO:0000256" key="1">
    <source>
        <dbReference type="SAM" id="Phobius"/>
    </source>
</evidence>
<evidence type="ECO:0000313" key="3">
    <source>
        <dbReference type="Proteomes" id="UP000034022"/>
    </source>
</evidence>
<dbReference type="Proteomes" id="UP000034022">
    <property type="component" value="Unassembled WGS sequence"/>
</dbReference>
<keyword evidence="1" id="KW-0812">Transmembrane</keyword>
<evidence type="ECO:0000313" key="2">
    <source>
        <dbReference type="EMBL" id="KKQ71213.1"/>
    </source>
</evidence>
<dbReference type="AlphaFoldDB" id="A0A0G0JUL5"/>
<gene>
    <name evidence="2" type="ORF">US91_C0001G0140</name>
</gene>
<protein>
    <submittedName>
        <fullName evidence="2">Uncharacterized protein</fullName>
    </submittedName>
</protein>
<keyword evidence="1" id="KW-0472">Membrane</keyword>
<keyword evidence="1" id="KW-1133">Transmembrane helix</keyword>
<dbReference type="EMBL" id="LBUU01000001">
    <property type="protein sequence ID" value="KKQ71213.1"/>
    <property type="molecule type" value="Genomic_DNA"/>
</dbReference>
<sequence>MPEDFKQTVNLRERMLAAQNGSKENVERKAIPPVAKTLRQSKPSNAEGIDRVYNDSEDEKTDLHKITRPSMKLNIEQLQKQIIIALVLIMIIAGAYWLFFVKGKNQAIVSGDEKTASWYSIKLINGEVYYGEIANTASDPVVLKNVYYNYDQINPATAGTEKKEESASLRLVKRGNEAHGPDGNMEIVRTQVVFMEPLKEDSKVLRAILDYEK</sequence>
<accession>A0A0G0JUL5</accession>
<proteinExistence type="predicted"/>
<comment type="caution">
    <text evidence="2">The sequence shown here is derived from an EMBL/GenBank/DDBJ whole genome shotgun (WGS) entry which is preliminary data.</text>
</comment>
<organism evidence="2 3">
    <name type="scientific">Candidatus Falkowbacteria bacterium GW2011_GWE1_38_31</name>
    <dbReference type="NCBI Taxonomy" id="1618638"/>
    <lineage>
        <taxon>Bacteria</taxon>
        <taxon>Candidatus Falkowiibacteriota</taxon>
    </lineage>
</organism>
<reference evidence="2 3" key="1">
    <citation type="journal article" date="2015" name="Nature">
        <title>rRNA introns, odd ribosomes, and small enigmatic genomes across a large radiation of phyla.</title>
        <authorList>
            <person name="Brown C.T."/>
            <person name="Hug L.A."/>
            <person name="Thomas B.C."/>
            <person name="Sharon I."/>
            <person name="Castelle C.J."/>
            <person name="Singh A."/>
            <person name="Wilkins M.J."/>
            <person name="Williams K.H."/>
            <person name="Banfield J.F."/>
        </authorList>
    </citation>
    <scope>NUCLEOTIDE SEQUENCE [LARGE SCALE GENOMIC DNA]</scope>
</reference>
<name>A0A0G0JUL5_9BACT</name>
<feature type="transmembrane region" description="Helical" evidence="1">
    <location>
        <begin position="82"/>
        <end position="100"/>
    </location>
</feature>